<evidence type="ECO:0000256" key="1">
    <source>
        <dbReference type="SAM" id="Phobius"/>
    </source>
</evidence>
<keyword evidence="3" id="KW-1185">Reference proteome</keyword>
<feature type="transmembrane region" description="Helical" evidence="1">
    <location>
        <begin position="37"/>
        <end position="64"/>
    </location>
</feature>
<sequence length="149" mass="15676">MHPRHGSPHVASAVQAAAAVVVVLLFALAGADPYLGLFLLMVGPGILAVIVLQALCAVAIVVYFRRHAAGHGMSVWATLAAPLASLVGLGVATWLVAINFDLLSGRTDWVNVLLLACLPVAFAVGVVVTTVLRRRDPARYQALTQTQIY</sequence>
<gene>
    <name evidence="2" type="ORF">SAMN06893097_106138</name>
</gene>
<reference evidence="2 3" key="1">
    <citation type="submission" date="2017-09" db="EMBL/GenBank/DDBJ databases">
        <authorList>
            <person name="Ehlers B."/>
            <person name="Leendertz F.H."/>
        </authorList>
    </citation>
    <scope>NUCLEOTIDE SEQUENCE [LARGE SCALE GENOMIC DNA]</scope>
    <source>
        <strain evidence="2 3">DSM 46844</strain>
    </source>
</reference>
<dbReference type="EMBL" id="OBDO01000006">
    <property type="protein sequence ID" value="SNX97188.1"/>
    <property type="molecule type" value="Genomic_DNA"/>
</dbReference>
<feature type="transmembrane region" description="Helical" evidence="1">
    <location>
        <begin position="12"/>
        <end position="31"/>
    </location>
</feature>
<evidence type="ECO:0000313" key="2">
    <source>
        <dbReference type="EMBL" id="SNX97188.1"/>
    </source>
</evidence>
<feature type="transmembrane region" description="Helical" evidence="1">
    <location>
        <begin position="109"/>
        <end position="132"/>
    </location>
</feature>
<dbReference type="RefSeq" id="WP_245853888.1">
    <property type="nucleotide sequence ID" value="NZ_JACHXB010000002.1"/>
</dbReference>
<evidence type="ECO:0000313" key="3">
    <source>
        <dbReference type="Proteomes" id="UP000219514"/>
    </source>
</evidence>
<organism evidence="2 3">
    <name type="scientific">Geodermatophilus sabuli</name>
    <dbReference type="NCBI Taxonomy" id="1564158"/>
    <lineage>
        <taxon>Bacteria</taxon>
        <taxon>Bacillati</taxon>
        <taxon>Actinomycetota</taxon>
        <taxon>Actinomycetes</taxon>
        <taxon>Geodermatophilales</taxon>
        <taxon>Geodermatophilaceae</taxon>
        <taxon>Geodermatophilus</taxon>
    </lineage>
</organism>
<evidence type="ECO:0008006" key="4">
    <source>
        <dbReference type="Google" id="ProtNLM"/>
    </source>
</evidence>
<feature type="transmembrane region" description="Helical" evidence="1">
    <location>
        <begin position="76"/>
        <end position="97"/>
    </location>
</feature>
<keyword evidence="1" id="KW-1133">Transmembrane helix</keyword>
<dbReference type="AlphaFoldDB" id="A0A285EDJ3"/>
<proteinExistence type="predicted"/>
<name>A0A285EDJ3_9ACTN</name>
<keyword evidence="1" id="KW-0472">Membrane</keyword>
<dbReference type="Proteomes" id="UP000219514">
    <property type="component" value="Unassembled WGS sequence"/>
</dbReference>
<keyword evidence="1" id="KW-0812">Transmembrane</keyword>
<protein>
    <recommendedName>
        <fullName evidence="4">Amino acid permease</fullName>
    </recommendedName>
</protein>
<accession>A0A285EDJ3</accession>